<evidence type="ECO:0000313" key="1">
    <source>
        <dbReference type="EMBL" id="PON42721.1"/>
    </source>
</evidence>
<proteinExistence type="predicted"/>
<dbReference type="OrthoDB" id="10541559at2759"/>
<keyword evidence="2" id="KW-1185">Reference proteome</keyword>
<gene>
    <name evidence="1" type="ORF">PanWU01x14_279550</name>
</gene>
<organism evidence="1 2">
    <name type="scientific">Parasponia andersonii</name>
    <name type="common">Sponia andersonii</name>
    <dbReference type="NCBI Taxonomy" id="3476"/>
    <lineage>
        <taxon>Eukaryota</taxon>
        <taxon>Viridiplantae</taxon>
        <taxon>Streptophyta</taxon>
        <taxon>Embryophyta</taxon>
        <taxon>Tracheophyta</taxon>
        <taxon>Spermatophyta</taxon>
        <taxon>Magnoliopsida</taxon>
        <taxon>eudicotyledons</taxon>
        <taxon>Gunneridae</taxon>
        <taxon>Pentapetalae</taxon>
        <taxon>rosids</taxon>
        <taxon>fabids</taxon>
        <taxon>Rosales</taxon>
        <taxon>Cannabaceae</taxon>
        <taxon>Parasponia</taxon>
    </lineage>
</organism>
<evidence type="ECO:0000313" key="2">
    <source>
        <dbReference type="Proteomes" id="UP000237105"/>
    </source>
</evidence>
<sequence length="129" mass="14909">MQAHWLLLRTPFRQPLHHHHQNPINLFLIRSSLETTKPKTEPYSRVSTGKCSSFWMVEACLLAWGLRQVPVKAWSPNGVLILFGLRSGTVKLEIGEGFLHLVYRDELERRFEVGEDVVSDEKEEGDDRV</sequence>
<dbReference type="Proteomes" id="UP000237105">
    <property type="component" value="Unassembled WGS sequence"/>
</dbReference>
<comment type="caution">
    <text evidence="1">The sequence shown here is derived from an EMBL/GenBank/DDBJ whole genome shotgun (WGS) entry which is preliminary data.</text>
</comment>
<name>A0A2P5B1S9_PARAD</name>
<dbReference type="EMBL" id="JXTB01000385">
    <property type="protein sequence ID" value="PON42721.1"/>
    <property type="molecule type" value="Genomic_DNA"/>
</dbReference>
<protein>
    <submittedName>
        <fullName evidence="1">Uncharacterized protein</fullName>
    </submittedName>
</protein>
<dbReference type="AlphaFoldDB" id="A0A2P5B1S9"/>
<accession>A0A2P5B1S9</accession>
<reference evidence="2" key="1">
    <citation type="submission" date="2016-06" db="EMBL/GenBank/DDBJ databases">
        <title>Parallel loss of symbiosis genes in relatives of nitrogen-fixing non-legume Parasponia.</title>
        <authorList>
            <person name="Van Velzen R."/>
            <person name="Holmer R."/>
            <person name="Bu F."/>
            <person name="Rutten L."/>
            <person name="Van Zeijl A."/>
            <person name="Liu W."/>
            <person name="Santuari L."/>
            <person name="Cao Q."/>
            <person name="Sharma T."/>
            <person name="Shen D."/>
            <person name="Roswanjaya Y."/>
            <person name="Wardhani T."/>
            <person name="Kalhor M.S."/>
            <person name="Jansen J."/>
            <person name="Van den Hoogen J."/>
            <person name="Gungor B."/>
            <person name="Hartog M."/>
            <person name="Hontelez J."/>
            <person name="Verver J."/>
            <person name="Yang W.-C."/>
            <person name="Schijlen E."/>
            <person name="Repin R."/>
            <person name="Schilthuizen M."/>
            <person name="Schranz E."/>
            <person name="Heidstra R."/>
            <person name="Miyata K."/>
            <person name="Fedorova E."/>
            <person name="Kohlen W."/>
            <person name="Bisseling T."/>
            <person name="Smit S."/>
            <person name="Geurts R."/>
        </authorList>
    </citation>
    <scope>NUCLEOTIDE SEQUENCE [LARGE SCALE GENOMIC DNA]</scope>
    <source>
        <strain evidence="2">cv. WU1-14</strain>
    </source>
</reference>